<protein>
    <submittedName>
        <fullName evidence="2">Uncharacterized protein</fullName>
    </submittedName>
</protein>
<organism evidence="2 3">
    <name type="scientific">Monilinia fructigena</name>
    <dbReference type="NCBI Taxonomy" id="38457"/>
    <lineage>
        <taxon>Eukaryota</taxon>
        <taxon>Fungi</taxon>
        <taxon>Dikarya</taxon>
        <taxon>Ascomycota</taxon>
        <taxon>Pezizomycotina</taxon>
        <taxon>Leotiomycetes</taxon>
        <taxon>Helotiales</taxon>
        <taxon>Sclerotiniaceae</taxon>
        <taxon>Monilinia</taxon>
    </lineage>
</organism>
<proteinExistence type="predicted"/>
<feature type="compositionally biased region" description="Gly residues" evidence="1">
    <location>
        <begin position="62"/>
        <end position="74"/>
    </location>
</feature>
<keyword evidence="3" id="KW-1185">Reference proteome</keyword>
<evidence type="ECO:0000256" key="1">
    <source>
        <dbReference type="SAM" id="MobiDB-lite"/>
    </source>
</evidence>
<gene>
    <name evidence="2" type="ORF">DID88_005037</name>
</gene>
<dbReference type="AlphaFoldDB" id="A0A395IQS6"/>
<accession>A0A395IQS6</accession>
<evidence type="ECO:0000313" key="2">
    <source>
        <dbReference type="EMBL" id="RAL62471.1"/>
    </source>
</evidence>
<dbReference type="EMBL" id="QKRW01000024">
    <property type="protein sequence ID" value="RAL62471.1"/>
    <property type="molecule type" value="Genomic_DNA"/>
</dbReference>
<reference evidence="2 3" key="1">
    <citation type="submission" date="2018-06" db="EMBL/GenBank/DDBJ databases">
        <title>Genome Sequence of the Brown Rot Fungal Pathogen Monilinia fructigena.</title>
        <authorList>
            <person name="Landi L."/>
            <person name="De Miccolis Angelini R.M."/>
            <person name="Pollastro S."/>
            <person name="Abate D."/>
            <person name="Faretra F."/>
            <person name="Romanazzi G."/>
        </authorList>
    </citation>
    <scope>NUCLEOTIDE SEQUENCE [LARGE SCALE GENOMIC DNA]</scope>
    <source>
        <strain evidence="2 3">Mfrg269</strain>
    </source>
</reference>
<dbReference type="Proteomes" id="UP000249056">
    <property type="component" value="Unassembled WGS sequence"/>
</dbReference>
<feature type="compositionally biased region" description="Low complexity" evidence="1">
    <location>
        <begin position="31"/>
        <end position="40"/>
    </location>
</feature>
<evidence type="ECO:0000313" key="3">
    <source>
        <dbReference type="Proteomes" id="UP000249056"/>
    </source>
</evidence>
<sequence length="74" mass="7505">MLLLLFPASASSAPVHSTKVFSSTFATSVKPSATASSSSTGTNDVSPAFARPTGFFRDGKGLGRGPFSGHWGGN</sequence>
<comment type="caution">
    <text evidence="2">The sequence shown here is derived from an EMBL/GenBank/DDBJ whole genome shotgun (WGS) entry which is preliminary data.</text>
</comment>
<feature type="region of interest" description="Disordered" evidence="1">
    <location>
        <begin position="31"/>
        <end position="74"/>
    </location>
</feature>
<name>A0A395IQS6_9HELO</name>